<reference evidence="14 15" key="1">
    <citation type="submission" date="2023-08" db="EMBL/GenBank/DDBJ databases">
        <title>Black Yeasts Isolated from many extreme environments.</title>
        <authorList>
            <person name="Coleine C."/>
            <person name="Stajich J.E."/>
            <person name="Selbmann L."/>
        </authorList>
    </citation>
    <scope>NUCLEOTIDE SEQUENCE [LARGE SCALE GENOMIC DNA]</scope>
    <source>
        <strain evidence="14 15">CCFEE 5910</strain>
    </source>
</reference>
<keyword evidence="15" id="KW-1185">Reference proteome</keyword>
<dbReference type="PROSITE" id="PS51626">
    <property type="entry name" value="SAM_MT_TRM1"/>
    <property type="match status" value="1"/>
</dbReference>
<evidence type="ECO:0000313" key="14">
    <source>
        <dbReference type="EMBL" id="KAK5082284.1"/>
    </source>
</evidence>
<dbReference type="FunFam" id="3.30.56.70:FF:000001">
    <property type="entry name" value="tRNA (guanine(26)-N(2))-dimethyltransferase"/>
    <property type="match status" value="1"/>
</dbReference>
<dbReference type="AlphaFoldDB" id="A0AAN7YDZ6"/>
<protein>
    <recommendedName>
        <fullName evidence="7">tRNA (guanine(26)-N(2))-dimethyltransferase</fullName>
        <ecNumber evidence="7">2.1.1.216</ecNumber>
    </recommendedName>
    <alternativeName>
        <fullName evidence="10">tRNA 2,2-dimethylguanosine-26 methyltransferase</fullName>
    </alternativeName>
    <alternativeName>
        <fullName evidence="9">tRNA(guanine-26,N(2)-N(2)) methyltransferase</fullName>
    </alternativeName>
    <alternativeName>
        <fullName evidence="11">tRNA(m(2,2)G26)dimethyltransferase</fullName>
    </alternativeName>
</protein>
<evidence type="ECO:0000256" key="4">
    <source>
        <dbReference type="ARBA" id="ARBA00022691"/>
    </source>
</evidence>
<evidence type="ECO:0000256" key="6">
    <source>
        <dbReference type="ARBA" id="ARBA00022884"/>
    </source>
</evidence>
<dbReference type="Gene3D" id="3.30.56.70">
    <property type="entry name" value="N2,N2-dimethylguanosine tRNA methyltransferase, C-terminal domain"/>
    <property type="match status" value="1"/>
</dbReference>
<evidence type="ECO:0000256" key="12">
    <source>
        <dbReference type="PROSITE-ProRule" id="PRU00958"/>
    </source>
</evidence>
<sequence>MADSDTPITINERMYRTVKEGAASILAPYSRDKEAKKSQVAQSRQPRNNDEGNQAVFYNPIQQYNRDLSVLAILVYGESAIAIKKAKHAKNVNRSNKKKQKTSATLQPVPGTAEFSTDKGIPVSNESTATKRKADNAGLDDSTDKFNTKRACIDNGIDKQRDEGHGTTTSGHTGHADHQSTSGSLAQAVPPKTSPEKRPYQTPFAILDALSASGLRAIRYAKEIPFATTVVANDLLTEAVEAINLNVEHNKLQGKVFSNVGDARQFMYSKTGNEVVDPKPGYVHKFDVVDLDPYGTAAPFIDAALQAVVDGEKAYALYGGITLKGSHSHEAGLRLILHSIATAAAKYGLAVEPLLSLSIDFYGRMFVRVHKSQQDVKLLAGTTMVVYNCDQGCGAWHTQLVGRNQEKKAKNNEPYFKHGFAQAPSVDKYCKHCGTKMHLGGPMWAGPLHNPVFVQKILDKLTTADKTMYGTTERIKGMLTVALEEEDIGWPVKLTHKAAEQSSHVPHTNRGPQVQTDDLDTNASALIARMPPSLLSPAPLFFLPTYLAKVLAMPTPAEDPLRGAFLSLGYTCTRSHCKPGSFKTDAPWEVIWEIAREWARQMENEILPRLFGEGEYTDKGSVKKSSPGWNILRRIRGRYSDSLLAVKTRERLLEQLGLGQNSTAVDSVSDLQSILKSALYDLGHRSRQQSFTTNGCIDSSRSHSTVQDTRVPGTITSAESNGSIRGSPPNHNVSSMSNDQNSSMTGKSLIENGVDPSELNVVFDARLGRAFRESGGKLVRYQMNPRANWGPMVRAGSGT</sequence>
<dbReference type="GO" id="GO:0005634">
    <property type="term" value="C:nucleus"/>
    <property type="evidence" value="ECO:0007669"/>
    <property type="project" value="TreeGrafter"/>
</dbReference>
<dbReference type="GO" id="GO:0002940">
    <property type="term" value="P:tRNA N2-guanine methylation"/>
    <property type="evidence" value="ECO:0007669"/>
    <property type="project" value="TreeGrafter"/>
</dbReference>
<dbReference type="InterPro" id="IPR029063">
    <property type="entry name" value="SAM-dependent_MTases_sf"/>
</dbReference>
<dbReference type="FunFam" id="3.40.50.150:FF:000051">
    <property type="entry name" value="tRNA (guanine(26)-N(2))-dimethyltransferase"/>
    <property type="match status" value="1"/>
</dbReference>
<organism evidence="14 15">
    <name type="scientific">Lithohypha guttulata</name>
    <dbReference type="NCBI Taxonomy" id="1690604"/>
    <lineage>
        <taxon>Eukaryota</taxon>
        <taxon>Fungi</taxon>
        <taxon>Dikarya</taxon>
        <taxon>Ascomycota</taxon>
        <taxon>Pezizomycotina</taxon>
        <taxon>Eurotiomycetes</taxon>
        <taxon>Chaetothyriomycetidae</taxon>
        <taxon>Chaetothyriales</taxon>
        <taxon>Trichomeriaceae</taxon>
        <taxon>Lithohypha</taxon>
    </lineage>
</organism>
<keyword evidence="1 12" id="KW-0820">tRNA-binding</keyword>
<feature type="region of interest" description="Disordered" evidence="13">
    <location>
        <begin position="714"/>
        <end position="747"/>
    </location>
</feature>
<dbReference type="Gene3D" id="3.40.50.150">
    <property type="entry name" value="Vaccinia Virus protein VP39"/>
    <property type="match status" value="1"/>
</dbReference>
<dbReference type="GO" id="GO:0160104">
    <property type="term" value="F:tRNA (guanine(26)-N2)-dimethyltransferase activity"/>
    <property type="evidence" value="ECO:0007669"/>
    <property type="project" value="UniProtKB-EC"/>
</dbReference>
<evidence type="ECO:0000256" key="2">
    <source>
        <dbReference type="ARBA" id="ARBA00022603"/>
    </source>
</evidence>
<evidence type="ECO:0000256" key="9">
    <source>
        <dbReference type="ARBA" id="ARBA00077143"/>
    </source>
</evidence>
<keyword evidence="5 12" id="KW-0819">tRNA processing</keyword>
<evidence type="ECO:0000313" key="15">
    <source>
        <dbReference type="Proteomes" id="UP001309876"/>
    </source>
</evidence>
<accession>A0AAN7YDZ6</accession>
<gene>
    <name evidence="14" type="primary">TRM1</name>
    <name evidence="14" type="ORF">LTR05_007430</name>
</gene>
<keyword evidence="3 12" id="KW-0808">Transferase</keyword>
<dbReference type="PANTHER" id="PTHR10631:SF3">
    <property type="entry name" value="TRNA (GUANINE(26)-N(2))-DIMETHYLTRANSFERASE"/>
    <property type="match status" value="1"/>
</dbReference>
<keyword evidence="4 12" id="KW-0949">S-adenosyl-L-methionine</keyword>
<feature type="region of interest" description="Disordered" evidence="13">
    <location>
        <begin position="26"/>
        <end position="54"/>
    </location>
</feature>
<evidence type="ECO:0000256" key="13">
    <source>
        <dbReference type="SAM" id="MobiDB-lite"/>
    </source>
</evidence>
<proteinExistence type="inferred from homology"/>
<keyword evidence="6 12" id="KW-0694">RNA-binding</keyword>
<comment type="similarity">
    <text evidence="12">Belongs to the class I-like SAM-binding methyltransferase superfamily. Trm1 family.</text>
</comment>
<evidence type="ECO:0000256" key="1">
    <source>
        <dbReference type="ARBA" id="ARBA00022555"/>
    </source>
</evidence>
<comment type="catalytic activity">
    <reaction evidence="8">
        <text>guanosine(26) in tRNA + 2 S-adenosyl-L-methionine = N(2)-dimethylguanosine(26) in tRNA + 2 S-adenosyl-L-homocysteine + 2 H(+)</text>
        <dbReference type="Rhea" id="RHEA:43140"/>
        <dbReference type="Rhea" id="RHEA-COMP:10359"/>
        <dbReference type="Rhea" id="RHEA-COMP:10360"/>
        <dbReference type="ChEBI" id="CHEBI:15378"/>
        <dbReference type="ChEBI" id="CHEBI:57856"/>
        <dbReference type="ChEBI" id="CHEBI:59789"/>
        <dbReference type="ChEBI" id="CHEBI:74269"/>
        <dbReference type="ChEBI" id="CHEBI:74513"/>
        <dbReference type="EC" id="2.1.1.216"/>
    </reaction>
</comment>
<evidence type="ECO:0000256" key="7">
    <source>
        <dbReference type="ARBA" id="ARBA00039099"/>
    </source>
</evidence>
<dbReference type="InterPro" id="IPR042296">
    <property type="entry name" value="tRNA_met_Trm1_C"/>
</dbReference>
<feature type="compositionally biased region" description="Polar residues" evidence="13">
    <location>
        <begin position="714"/>
        <end position="746"/>
    </location>
</feature>
<evidence type="ECO:0000256" key="3">
    <source>
        <dbReference type="ARBA" id="ARBA00022679"/>
    </source>
</evidence>
<dbReference type="InterPro" id="IPR002905">
    <property type="entry name" value="Trm1"/>
</dbReference>
<dbReference type="GO" id="GO:0000049">
    <property type="term" value="F:tRNA binding"/>
    <property type="evidence" value="ECO:0007669"/>
    <property type="project" value="UniProtKB-UniRule"/>
</dbReference>
<dbReference type="EC" id="2.1.1.216" evidence="7"/>
<dbReference type="SUPFAM" id="SSF53335">
    <property type="entry name" value="S-adenosyl-L-methionine-dependent methyltransferases"/>
    <property type="match status" value="1"/>
</dbReference>
<dbReference type="PANTHER" id="PTHR10631">
    <property type="entry name" value="N 2 ,N 2 -DIMETHYLGUANOSINE TRNA METHYLTRANSFERASE"/>
    <property type="match status" value="1"/>
</dbReference>
<feature type="compositionally biased region" description="Basic and acidic residues" evidence="13">
    <location>
        <begin position="156"/>
        <end position="165"/>
    </location>
</feature>
<evidence type="ECO:0000256" key="8">
    <source>
        <dbReference type="ARBA" id="ARBA00051897"/>
    </source>
</evidence>
<dbReference type="Pfam" id="PF02005">
    <property type="entry name" value="TRM"/>
    <property type="match status" value="2"/>
</dbReference>
<dbReference type="Proteomes" id="UP001309876">
    <property type="component" value="Unassembled WGS sequence"/>
</dbReference>
<comment type="caution">
    <text evidence="14">The sequence shown here is derived from an EMBL/GenBank/DDBJ whole genome shotgun (WGS) entry which is preliminary data.</text>
</comment>
<dbReference type="EMBL" id="JAVRRJ010000008">
    <property type="protein sequence ID" value="KAK5082284.1"/>
    <property type="molecule type" value="Genomic_DNA"/>
</dbReference>
<feature type="compositionally biased region" description="Basic residues" evidence="13">
    <location>
        <begin position="86"/>
        <end position="101"/>
    </location>
</feature>
<keyword evidence="2 12" id="KW-0489">Methyltransferase</keyword>
<evidence type="ECO:0000256" key="10">
    <source>
        <dbReference type="ARBA" id="ARBA00082896"/>
    </source>
</evidence>
<feature type="region of interest" description="Disordered" evidence="13">
    <location>
        <begin position="86"/>
        <end position="199"/>
    </location>
</feature>
<name>A0AAN7YDZ6_9EURO</name>
<evidence type="ECO:0000256" key="5">
    <source>
        <dbReference type="ARBA" id="ARBA00022694"/>
    </source>
</evidence>
<evidence type="ECO:0000256" key="11">
    <source>
        <dbReference type="ARBA" id="ARBA00083299"/>
    </source>
</evidence>